<evidence type="ECO:0000313" key="6">
    <source>
        <dbReference type="EMBL" id="KAA8900605.1"/>
    </source>
</evidence>
<proteinExistence type="predicted"/>
<dbReference type="SUPFAM" id="SSF51735">
    <property type="entry name" value="NAD(P)-binding Rossmann-fold domains"/>
    <property type="match status" value="1"/>
</dbReference>
<evidence type="ECO:0000259" key="5">
    <source>
        <dbReference type="SMART" id="SM00829"/>
    </source>
</evidence>
<feature type="domain" description="Enoyl reductase (ER)" evidence="5">
    <location>
        <begin position="18"/>
        <end position="332"/>
    </location>
</feature>
<dbReference type="VEuPathDB" id="FungiDB:DIURU_003717"/>
<dbReference type="SUPFAM" id="SSF50129">
    <property type="entry name" value="GroES-like"/>
    <property type="match status" value="1"/>
</dbReference>
<dbReference type="PROSITE" id="PS01162">
    <property type="entry name" value="QOR_ZETA_CRYSTAL"/>
    <property type="match status" value="1"/>
</dbReference>
<dbReference type="GO" id="GO:0005829">
    <property type="term" value="C:cytosol"/>
    <property type="evidence" value="ECO:0007669"/>
    <property type="project" value="TreeGrafter"/>
</dbReference>
<evidence type="ECO:0000256" key="1">
    <source>
        <dbReference type="ARBA" id="ARBA00022857"/>
    </source>
</evidence>
<dbReference type="InterPro" id="IPR002364">
    <property type="entry name" value="Quin_OxRdtase/zeta-crystal_CS"/>
</dbReference>
<dbReference type="RefSeq" id="XP_034011481.1">
    <property type="nucleotide sequence ID" value="XM_034156510.1"/>
</dbReference>
<dbReference type="Pfam" id="PF00107">
    <property type="entry name" value="ADH_zinc_N"/>
    <property type="match status" value="1"/>
</dbReference>
<dbReference type="OrthoDB" id="48317at2759"/>
<dbReference type="PANTHER" id="PTHR48106:SF13">
    <property type="entry name" value="QUINONE OXIDOREDUCTASE-RELATED"/>
    <property type="match status" value="1"/>
</dbReference>
<reference evidence="6 7" key="1">
    <citation type="submission" date="2019-07" db="EMBL/GenBank/DDBJ databases">
        <title>Genome assembly of two rare yeast pathogens: Diutina rugosa and Trichomonascus ciferrii.</title>
        <authorList>
            <person name="Mixao V."/>
            <person name="Saus E."/>
            <person name="Hansen A."/>
            <person name="Lass-Flor C."/>
            <person name="Gabaldon T."/>
        </authorList>
    </citation>
    <scope>NUCLEOTIDE SEQUENCE [LARGE SCALE GENOMIC DNA]</scope>
    <source>
        <strain evidence="6 7">CBS 613</strain>
    </source>
</reference>
<dbReference type="GO" id="GO:0035925">
    <property type="term" value="F:mRNA 3'-UTR AU-rich region binding"/>
    <property type="evidence" value="ECO:0007669"/>
    <property type="project" value="TreeGrafter"/>
</dbReference>
<dbReference type="Proteomes" id="UP000449547">
    <property type="component" value="Unassembled WGS sequence"/>
</dbReference>
<dbReference type="SMART" id="SM00829">
    <property type="entry name" value="PKS_ER"/>
    <property type="match status" value="1"/>
</dbReference>
<dbReference type="Gene3D" id="3.90.180.10">
    <property type="entry name" value="Medium-chain alcohol dehydrogenases, catalytic domain"/>
    <property type="match status" value="1"/>
</dbReference>
<keyword evidence="2" id="KW-0560">Oxidoreductase</keyword>
<gene>
    <name evidence="6" type="ORF">DIURU_003717</name>
</gene>
<dbReference type="InterPro" id="IPR013149">
    <property type="entry name" value="ADH-like_C"/>
</dbReference>
<dbReference type="GO" id="GO:0003960">
    <property type="term" value="F:quinone reductase (NADPH) activity"/>
    <property type="evidence" value="ECO:0007669"/>
    <property type="project" value="InterPro"/>
</dbReference>
<evidence type="ECO:0000256" key="3">
    <source>
        <dbReference type="ARBA" id="ARBA00043088"/>
    </source>
</evidence>
<organism evidence="6 7">
    <name type="scientific">Diutina rugosa</name>
    <name type="common">Yeast</name>
    <name type="synonym">Candida rugosa</name>
    <dbReference type="NCBI Taxonomy" id="5481"/>
    <lineage>
        <taxon>Eukaryota</taxon>
        <taxon>Fungi</taxon>
        <taxon>Dikarya</taxon>
        <taxon>Ascomycota</taxon>
        <taxon>Saccharomycotina</taxon>
        <taxon>Pichiomycetes</taxon>
        <taxon>Debaryomycetaceae</taxon>
        <taxon>Diutina</taxon>
    </lineage>
</organism>
<dbReference type="CDD" id="cd05286">
    <property type="entry name" value="QOR2"/>
    <property type="match status" value="1"/>
</dbReference>
<dbReference type="InterPro" id="IPR020843">
    <property type="entry name" value="ER"/>
</dbReference>
<protein>
    <recommendedName>
        <fullName evidence="4">Probable quinone oxidoreductase</fullName>
    </recommendedName>
    <alternativeName>
        <fullName evidence="3">NADPH:quinone reductase</fullName>
    </alternativeName>
</protein>
<evidence type="ECO:0000256" key="4">
    <source>
        <dbReference type="ARBA" id="ARBA00070796"/>
    </source>
</evidence>
<keyword evidence="7" id="KW-1185">Reference proteome</keyword>
<evidence type="ECO:0000256" key="2">
    <source>
        <dbReference type="ARBA" id="ARBA00023002"/>
    </source>
</evidence>
<dbReference type="GeneID" id="54782368"/>
<dbReference type="InterPro" id="IPR013154">
    <property type="entry name" value="ADH-like_N"/>
</dbReference>
<keyword evidence="1" id="KW-0521">NADP</keyword>
<dbReference type="PANTHER" id="PTHR48106">
    <property type="entry name" value="QUINONE OXIDOREDUCTASE PIG3-RELATED"/>
    <property type="match status" value="1"/>
</dbReference>
<dbReference type="InterPro" id="IPR036291">
    <property type="entry name" value="NAD(P)-bd_dom_sf"/>
</dbReference>
<accession>A0A642UM54</accession>
<dbReference type="GO" id="GO:0070402">
    <property type="term" value="F:NADPH binding"/>
    <property type="evidence" value="ECO:0007669"/>
    <property type="project" value="TreeGrafter"/>
</dbReference>
<dbReference type="FunFam" id="3.40.50.720:FF:000053">
    <property type="entry name" value="Quinone oxidoreductase 1"/>
    <property type="match status" value="1"/>
</dbReference>
<sequence length="336" mass="36982">MSLQSTTQRVIRITANSPDYDVIEYAEVDTPKITKPNQVLVKNKYSGVNFIEAYFRRGDYPAQLPYTLGREASGVVIGVGKDVTKYKVGDNVAYLQPSTFAQYSVFDDDKVQVIKLKSQLTEDEWKTFGSVLIQGLTAITFVEEAHKVEKDQYVLVWAAAGGVGQIIVQLSKLRGAKVIAIASTEDKLKLAQSLGADHLINSSKQDIAAEVNKITNGAGVNVSFDSVGKESFEVSLAAVARKGSFVSYGNASGLIPPFSINRLSQKNIKLSRPTLFNYVATQPEWDHYSKQLVELVEGKKLKFDISKVYDLGDYKQAAQDLEGRKTTGKVTLKIPQ</sequence>
<name>A0A642UM54_DIURU</name>
<dbReference type="InterPro" id="IPR047618">
    <property type="entry name" value="QOR-like"/>
</dbReference>
<dbReference type="Pfam" id="PF08240">
    <property type="entry name" value="ADH_N"/>
    <property type="match status" value="1"/>
</dbReference>
<dbReference type="Gene3D" id="3.40.50.720">
    <property type="entry name" value="NAD(P)-binding Rossmann-like Domain"/>
    <property type="match status" value="1"/>
</dbReference>
<comment type="caution">
    <text evidence="6">The sequence shown here is derived from an EMBL/GenBank/DDBJ whole genome shotgun (WGS) entry which is preliminary data.</text>
</comment>
<dbReference type="InterPro" id="IPR011032">
    <property type="entry name" value="GroES-like_sf"/>
</dbReference>
<dbReference type="GO" id="GO:0008270">
    <property type="term" value="F:zinc ion binding"/>
    <property type="evidence" value="ECO:0007669"/>
    <property type="project" value="InterPro"/>
</dbReference>
<dbReference type="AlphaFoldDB" id="A0A642UM54"/>
<dbReference type="EMBL" id="SWFT01000108">
    <property type="protein sequence ID" value="KAA8900605.1"/>
    <property type="molecule type" value="Genomic_DNA"/>
</dbReference>
<dbReference type="OMA" id="KGMTAHY"/>
<evidence type="ECO:0000313" key="7">
    <source>
        <dbReference type="Proteomes" id="UP000449547"/>
    </source>
</evidence>